<evidence type="ECO:0000259" key="5">
    <source>
        <dbReference type="PROSITE" id="PS50931"/>
    </source>
</evidence>
<dbReference type="Gene3D" id="1.10.10.10">
    <property type="entry name" value="Winged helix-like DNA-binding domain superfamily/Winged helix DNA-binding domain"/>
    <property type="match status" value="1"/>
</dbReference>
<evidence type="ECO:0000256" key="1">
    <source>
        <dbReference type="ARBA" id="ARBA00009437"/>
    </source>
</evidence>
<dbReference type="InterPro" id="IPR005119">
    <property type="entry name" value="LysR_subst-bd"/>
</dbReference>
<name>A0ABQ2P9M7_9NEIS</name>
<dbReference type="PROSITE" id="PS50931">
    <property type="entry name" value="HTH_LYSR"/>
    <property type="match status" value="1"/>
</dbReference>
<keyword evidence="4" id="KW-0804">Transcription</keyword>
<proteinExistence type="inferred from homology"/>
<dbReference type="SUPFAM" id="SSF53850">
    <property type="entry name" value="Periplasmic binding protein-like II"/>
    <property type="match status" value="1"/>
</dbReference>
<accession>A0ABQ2P9M7</accession>
<evidence type="ECO:0000313" key="7">
    <source>
        <dbReference type="Proteomes" id="UP000637267"/>
    </source>
</evidence>
<dbReference type="InterPro" id="IPR036390">
    <property type="entry name" value="WH_DNA-bd_sf"/>
</dbReference>
<dbReference type="CDD" id="cd08474">
    <property type="entry name" value="PBP2_CrgA_like_5"/>
    <property type="match status" value="1"/>
</dbReference>
<dbReference type="InterPro" id="IPR000847">
    <property type="entry name" value="LysR_HTH_N"/>
</dbReference>
<dbReference type="InterPro" id="IPR058163">
    <property type="entry name" value="LysR-type_TF_proteobact-type"/>
</dbReference>
<dbReference type="EMBL" id="BMLX01000002">
    <property type="protein sequence ID" value="GGP21539.1"/>
    <property type="molecule type" value="Genomic_DNA"/>
</dbReference>
<protein>
    <submittedName>
        <fullName evidence="6">LysR family transcriptional regulator</fullName>
    </submittedName>
</protein>
<feature type="domain" description="HTH lysR-type" evidence="5">
    <location>
        <begin position="9"/>
        <end position="61"/>
    </location>
</feature>
<evidence type="ECO:0000256" key="2">
    <source>
        <dbReference type="ARBA" id="ARBA00023015"/>
    </source>
</evidence>
<keyword evidence="7" id="KW-1185">Reference proteome</keyword>
<organism evidence="6 7">
    <name type="scientific">Silvimonas iriomotensis</name>
    <dbReference type="NCBI Taxonomy" id="449662"/>
    <lineage>
        <taxon>Bacteria</taxon>
        <taxon>Pseudomonadati</taxon>
        <taxon>Pseudomonadota</taxon>
        <taxon>Betaproteobacteria</taxon>
        <taxon>Neisseriales</taxon>
        <taxon>Chitinibacteraceae</taxon>
        <taxon>Silvimonas</taxon>
    </lineage>
</organism>
<dbReference type="InterPro" id="IPR036388">
    <property type="entry name" value="WH-like_DNA-bd_sf"/>
</dbReference>
<dbReference type="SUPFAM" id="SSF46785">
    <property type="entry name" value="Winged helix' DNA-binding domain"/>
    <property type="match status" value="1"/>
</dbReference>
<dbReference type="RefSeq" id="WP_188704279.1">
    <property type="nucleotide sequence ID" value="NZ_BMLX01000002.1"/>
</dbReference>
<dbReference type="PANTHER" id="PTHR30537:SF1">
    <property type="entry name" value="HTH-TYPE TRANSCRIPTIONAL REGULATOR PGRR"/>
    <property type="match status" value="1"/>
</dbReference>
<dbReference type="Proteomes" id="UP000637267">
    <property type="component" value="Unassembled WGS sequence"/>
</dbReference>
<comment type="caution">
    <text evidence="6">The sequence shown here is derived from an EMBL/GenBank/DDBJ whole genome shotgun (WGS) entry which is preliminary data.</text>
</comment>
<evidence type="ECO:0000256" key="3">
    <source>
        <dbReference type="ARBA" id="ARBA00023125"/>
    </source>
</evidence>
<keyword evidence="2" id="KW-0805">Transcription regulation</keyword>
<gene>
    <name evidence="6" type="ORF">GCM10010970_20980</name>
</gene>
<dbReference type="PANTHER" id="PTHR30537">
    <property type="entry name" value="HTH-TYPE TRANSCRIPTIONAL REGULATOR"/>
    <property type="match status" value="1"/>
</dbReference>
<keyword evidence="3" id="KW-0238">DNA-binding</keyword>
<comment type="similarity">
    <text evidence="1">Belongs to the LysR transcriptional regulatory family.</text>
</comment>
<evidence type="ECO:0000256" key="4">
    <source>
        <dbReference type="ARBA" id="ARBA00023163"/>
    </source>
</evidence>
<dbReference type="Pfam" id="PF00126">
    <property type="entry name" value="HTH_1"/>
    <property type="match status" value="1"/>
</dbReference>
<dbReference type="Pfam" id="PF03466">
    <property type="entry name" value="LysR_substrate"/>
    <property type="match status" value="1"/>
</dbReference>
<sequence>MQKTGVSELAAFMAIAEQGSFRAAARTLDVSPSALSHAMRVLEERLGARLLNRTTRSVALTEAGEKLLNRIRPALTDIDEALQEVTNARERPSGALRINCSESAATPLIQHVLPDFLARYPDIHIEFVVDSRMVDIVAAGYDAGIRIEEAVPKDMIAVKFGPDIRFAAVASPEYLARHAPPQVPLDLLKHSCIRFRFESGALYRWDLRWRGRPVNLDVNGPITVGSMRLAIEAALQGIGIAWINETQIETHLASGRLVRLLGEWSPSFPGLCLYYPANRHPPAALRLFAQAVRDWAAATRA</sequence>
<reference evidence="7" key="1">
    <citation type="journal article" date="2019" name="Int. J. Syst. Evol. Microbiol.">
        <title>The Global Catalogue of Microorganisms (GCM) 10K type strain sequencing project: providing services to taxonomists for standard genome sequencing and annotation.</title>
        <authorList>
            <consortium name="The Broad Institute Genomics Platform"/>
            <consortium name="The Broad Institute Genome Sequencing Center for Infectious Disease"/>
            <person name="Wu L."/>
            <person name="Ma J."/>
        </authorList>
    </citation>
    <scope>NUCLEOTIDE SEQUENCE [LARGE SCALE GENOMIC DNA]</scope>
    <source>
        <strain evidence="7">CGMCC 1.8859</strain>
    </source>
</reference>
<dbReference type="Gene3D" id="3.40.190.290">
    <property type="match status" value="1"/>
</dbReference>
<evidence type="ECO:0000313" key="6">
    <source>
        <dbReference type="EMBL" id="GGP21539.1"/>
    </source>
</evidence>